<dbReference type="AlphaFoldDB" id="A0A5G2R5F6"/>
<sequence length="151" mass="16719">MGPTKGTVALAEGTAQAKWLLASILLEVAGHKYFLPFDRCEPTSLTPGPPAGRWPLPLSRRRRREMSSNKEQRSAVFVILFALITILILYSSNSANEVFHYGSQLGRTRRPVNLKKWSITDGYVPLLGNKGKVPFVVEHRLVHHGDCGGVV</sequence>
<evidence type="ECO:0000256" key="1">
    <source>
        <dbReference type="SAM" id="Phobius"/>
    </source>
</evidence>
<evidence type="ECO:0000313" key="2">
    <source>
        <dbReference type="Ensembl" id="ENSSSCP00000072312.2"/>
    </source>
</evidence>
<accession>A0A5G2R5F6</accession>
<feature type="transmembrane region" description="Helical" evidence="1">
    <location>
        <begin position="74"/>
        <end position="91"/>
    </location>
</feature>
<reference evidence="3" key="1">
    <citation type="submission" date="2009-11" db="EMBL/GenBank/DDBJ databases">
        <authorList>
            <consortium name="Porcine genome sequencing project"/>
        </authorList>
    </citation>
    <scope>NUCLEOTIDE SEQUENCE [LARGE SCALE GENOMIC DNA]</scope>
    <source>
        <strain evidence="3">Duroc</strain>
    </source>
</reference>
<dbReference type="Bgee" id="ENSSSCG00000005623">
    <property type="expression patterns" value="Expressed in endocardial endothelium and 43 other cell types or tissues"/>
</dbReference>
<name>A0A5G2R5F6_PIG</name>
<dbReference type="VGNC" id="VGNC:93514">
    <property type="gene designation" value="ST6GALNAC6"/>
</dbReference>
<evidence type="ECO:0000313" key="3">
    <source>
        <dbReference type="Proteomes" id="UP000008227"/>
    </source>
</evidence>
<organism evidence="2 3">
    <name type="scientific">Sus scrofa</name>
    <name type="common">Pig</name>
    <dbReference type="NCBI Taxonomy" id="9823"/>
    <lineage>
        <taxon>Eukaryota</taxon>
        <taxon>Metazoa</taxon>
        <taxon>Chordata</taxon>
        <taxon>Craniata</taxon>
        <taxon>Vertebrata</taxon>
        <taxon>Euteleostomi</taxon>
        <taxon>Mammalia</taxon>
        <taxon>Eutheria</taxon>
        <taxon>Laurasiatheria</taxon>
        <taxon>Artiodactyla</taxon>
        <taxon>Suina</taxon>
        <taxon>Suidae</taxon>
        <taxon>Sus</taxon>
    </lineage>
</organism>
<keyword evidence="1" id="KW-1133">Transmembrane helix</keyword>
<dbReference type="Proteomes" id="UP000008227">
    <property type="component" value="Chromosome 1"/>
</dbReference>
<dbReference type="ExpressionAtlas" id="A0A5G2R5F6">
    <property type="expression patterns" value="baseline and differential"/>
</dbReference>
<reference evidence="2" key="2">
    <citation type="journal article" date="2020" name="Gigascience">
        <title>An improved pig reference genome sequence to enable pig genetics and genomics research.</title>
        <authorList>
            <person name="Warr A."/>
            <person name="Affara N."/>
            <person name="Aken B."/>
            <person name="Beiki H."/>
            <person name="Bickhart D.M."/>
            <person name="Billis K."/>
            <person name="Chow W."/>
            <person name="Eory L."/>
            <person name="Finlayson H.A."/>
            <person name="Flicek P."/>
            <person name="Giron C.G."/>
            <person name="Griffin D.K."/>
            <person name="Hall R."/>
            <person name="Hannum G."/>
            <person name="Hourlier T."/>
            <person name="Howe K."/>
            <person name="Hume D.A."/>
            <person name="Izuogu O."/>
            <person name="Kim K."/>
            <person name="Koren S."/>
            <person name="Liu H."/>
            <person name="Manchanda N."/>
            <person name="Martin F.J."/>
            <person name="Nonneman D.J."/>
            <person name="O'Connor R.E."/>
            <person name="Phillippy A.M."/>
            <person name="Rohrer G.A."/>
            <person name="Rosen B.D."/>
            <person name="Rund L.A."/>
            <person name="Sargent C.A."/>
            <person name="Schook L.B."/>
            <person name="Schroeder S.G."/>
            <person name="Schwartz A.S."/>
            <person name="Skinner B.M."/>
            <person name="Talbot R."/>
            <person name="Tseng E."/>
            <person name="Tuggle C.K."/>
            <person name="Watson M."/>
            <person name="Smith T.P.L."/>
            <person name="Archibald A.L."/>
        </authorList>
    </citation>
    <scope>NUCLEOTIDE SEQUENCE [LARGE SCALE GENOMIC DNA]</scope>
    <source>
        <strain evidence="2">Duroc</strain>
    </source>
</reference>
<dbReference type="GeneTree" id="ENSGT00940000160114"/>
<protein>
    <submittedName>
        <fullName evidence="2">ST6 N-acetylgalactosaminide alpha-2,6-sialyltransferase 6</fullName>
    </submittedName>
</protein>
<dbReference type="Ensembl" id="ENSSSCT00000081896.2">
    <property type="protein sequence ID" value="ENSSSCP00000072312.2"/>
    <property type="gene ID" value="ENSSSCG00000005623.5"/>
</dbReference>
<reference evidence="2" key="4">
    <citation type="submission" date="2025-09" db="UniProtKB">
        <authorList>
            <consortium name="Ensembl"/>
        </authorList>
    </citation>
    <scope>IDENTIFICATION</scope>
</reference>
<keyword evidence="3" id="KW-1185">Reference proteome</keyword>
<evidence type="ECO:0000313" key="4">
    <source>
        <dbReference type="VGNC" id="VGNC:93514"/>
    </source>
</evidence>
<keyword evidence="1" id="KW-0472">Membrane</keyword>
<proteinExistence type="predicted"/>
<gene>
    <name evidence="2 4" type="primary">ST6GALNAC6</name>
</gene>
<reference evidence="2" key="3">
    <citation type="submission" date="2025-08" db="UniProtKB">
        <authorList>
            <consortium name="Ensembl"/>
        </authorList>
    </citation>
    <scope>IDENTIFICATION</scope>
</reference>
<keyword evidence="1" id="KW-0812">Transmembrane</keyword>